<name>A0ABT8Y8W1_9SPHN</name>
<dbReference type="InterPro" id="IPR007973">
    <property type="entry name" value="Pilus_assembly_TraE"/>
</dbReference>
<gene>
    <name evidence="2" type="ORF">Q4F19_08490</name>
</gene>
<keyword evidence="1" id="KW-0472">Membrane</keyword>
<dbReference type="Proteomes" id="UP001169764">
    <property type="component" value="Unassembled WGS sequence"/>
</dbReference>
<evidence type="ECO:0000313" key="3">
    <source>
        <dbReference type="Proteomes" id="UP001169764"/>
    </source>
</evidence>
<dbReference type="RefSeq" id="WP_303541565.1">
    <property type="nucleotide sequence ID" value="NZ_JAUOTP010000003.1"/>
</dbReference>
<evidence type="ECO:0000313" key="2">
    <source>
        <dbReference type="EMBL" id="MDO6414417.1"/>
    </source>
</evidence>
<sequence>MDAYVSHGRSQALLKQRNLLALLAAGLTVFVVVLFGVIATKDREVVLQPVLSRPMTISSSSVAPDYLEAVTRDTAYLILNRSPDGLNYWMDSILKLVDPSFYGIIKTQLVKTVKEQSNTDIAQSFTMTAMTVDTVKLRSEVSGEVRTFVGDKLISTEKKTFQFSWKYSGVSLSLTGFGAVIADPANPTKGRL</sequence>
<reference evidence="2" key="1">
    <citation type="submission" date="2023-07" db="EMBL/GenBank/DDBJ databases">
        <authorList>
            <person name="Kim M."/>
        </authorList>
    </citation>
    <scope>NUCLEOTIDE SEQUENCE</scope>
    <source>
        <strain evidence="2">BIUV-7</strain>
    </source>
</reference>
<evidence type="ECO:0000256" key="1">
    <source>
        <dbReference type="SAM" id="Phobius"/>
    </source>
</evidence>
<keyword evidence="1" id="KW-0812">Transmembrane</keyword>
<protein>
    <submittedName>
        <fullName evidence="2">Type IV conjugative transfer system protein TraE</fullName>
    </submittedName>
</protein>
<comment type="caution">
    <text evidence="2">The sequence shown here is derived from an EMBL/GenBank/DDBJ whole genome shotgun (WGS) entry which is preliminary data.</text>
</comment>
<feature type="transmembrane region" description="Helical" evidence="1">
    <location>
        <begin position="19"/>
        <end position="39"/>
    </location>
</feature>
<dbReference type="Pfam" id="PF05309">
    <property type="entry name" value="TraE"/>
    <property type="match status" value="1"/>
</dbReference>
<organism evidence="2 3">
    <name type="scientific">Sphingomonas natans</name>
    <dbReference type="NCBI Taxonomy" id="3063330"/>
    <lineage>
        <taxon>Bacteria</taxon>
        <taxon>Pseudomonadati</taxon>
        <taxon>Pseudomonadota</taxon>
        <taxon>Alphaproteobacteria</taxon>
        <taxon>Sphingomonadales</taxon>
        <taxon>Sphingomonadaceae</taxon>
        <taxon>Sphingomonas</taxon>
    </lineage>
</organism>
<accession>A0ABT8Y8W1</accession>
<keyword evidence="3" id="KW-1185">Reference proteome</keyword>
<keyword evidence="1" id="KW-1133">Transmembrane helix</keyword>
<proteinExistence type="predicted"/>
<dbReference type="EMBL" id="JAUOTP010000003">
    <property type="protein sequence ID" value="MDO6414417.1"/>
    <property type="molecule type" value="Genomic_DNA"/>
</dbReference>